<dbReference type="InterPro" id="IPR036457">
    <property type="entry name" value="PPM-type-like_dom_sf"/>
</dbReference>
<dbReference type="PROSITE" id="PS01304">
    <property type="entry name" value="UBIH"/>
    <property type="match status" value="1"/>
</dbReference>
<dbReference type="PANTHER" id="PTHR43876:SF7">
    <property type="entry name" value="UBIQUINONE BIOSYNTHESIS MONOOXYGENASE COQ6, MITOCHONDRIAL"/>
    <property type="match status" value="1"/>
</dbReference>
<accession>A0A835M5Z4</accession>
<name>A0A835M5Z4_9MAGN</name>
<dbReference type="Pfam" id="PF13450">
    <property type="entry name" value="NAD_binding_8"/>
    <property type="match status" value="1"/>
</dbReference>
<dbReference type="GO" id="GO:0071949">
    <property type="term" value="F:FAD binding"/>
    <property type="evidence" value="ECO:0007669"/>
    <property type="project" value="InterPro"/>
</dbReference>
<evidence type="ECO:0000256" key="1">
    <source>
        <dbReference type="SAM" id="Phobius"/>
    </source>
</evidence>
<dbReference type="GO" id="GO:0016120">
    <property type="term" value="P:carotene biosynthetic process"/>
    <property type="evidence" value="ECO:0007669"/>
    <property type="project" value="TreeGrafter"/>
</dbReference>
<dbReference type="OrthoDB" id="683240at2759"/>
<keyword evidence="1" id="KW-0812">Transmembrane</keyword>
<organism evidence="3 4">
    <name type="scientific">Coptis chinensis</name>
    <dbReference type="NCBI Taxonomy" id="261450"/>
    <lineage>
        <taxon>Eukaryota</taxon>
        <taxon>Viridiplantae</taxon>
        <taxon>Streptophyta</taxon>
        <taxon>Embryophyta</taxon>
        <taxon>Tracheophyta</taxon>
        <taxon>Spermatophyta</taxon>
        <taxon>Magnoliopsida</taxon>
        <taxon>Ranunculales</taxon>
        <taxon>Ranunculaceae</taxon>
        <taxon>Coptidoideae</taxon>
        <taxon>Coptis</taxon>
    </lineage>
</organism>
<proteinExistence type="predicted"/>
<keyword evidence="1" id="KW-1133">Transmembrane helix</keyword>
<dbReference type="Pfam" id="PF00481">
    <property type="entry name" value="PP2C"/>
    <property type="match status" value="1"/>
</dbReference>
<keyword evidence="1" id="KW-0472">Membrane</keyword>
<dbReference type="InterPro" id="IPR036188">
    <property type="entry name" value="FAD/NAD-bd_sf"/>
</dbReference>
<dbReference type="EMBL" id="JADFTS010000002">
    <property type="protein sequence ID" value="KAF9620918.1"/>
    <property type="molecule type" value="Genomic_DNA"/>
</dbReference>
<feature type="domain" description="PPM-type phosphatase" evidence="2">
    <location>
        <begin position="126"/>
        <end position="371"/>
    </location>
</feature>
<feature type="transmembrane region" description="Helical" evidence="1">
    <location>
        <begin position="17"/>
        <end position="37"/>
    </location>
</feature>
<dbReference type="InterPro" id="IPR051205">
    <property type="entry name" value="UbiH/COQ6_monooxygenase"/>
</dbReference>
<dbReference type="SUPFAM" id="SSF51905">
    <property type="entry name" value="FAD/NAD(P)-binding domain"/>
    <property type="match status" value="1"/>
</dbReference>
<dbReference type="InterPro" id="IPR002938">
    <property type="entry name" value="FAD-bd"/>
</dbReference>
<dbReference type="GO" id="GO:0005739">
    <property type="term" value="C:mitochondrion"/>
    <property type="evidence" value="ECO:0007669"/>
    <property type="project" value="TreeGrafter"/>
</dbReference>
<keyword evidence="4" id="KW-1185">Reference proteome</keyword>
<dbReference type="InterPro" id="IPR001932">
    <property type="entry name" value="PPM-type_phosphatase-like_dom"/>
</dbReference>
<sequence length="371" mass="39873">ENKEKLGSKNGNDQYDIAIVGGGMVGMALACALCKFLTPLKLSVTIIDSNPALGKEVNIKKDDLPDPRVNIVTLASISFFKGNYGASGCDLRCAMRELLHSSLLSCLQRFLPSGPIALLPIGDEFSNIVWTMIPKEATERKSMSEDDFVKAVNHGLHDGYDPNPQSNYLGYSRDYSWEVPPKVVELGLERMVFPLSLKHANEYAVNRVVLIGDAAHTIHPLAGQGVNLGFGDACALPKIIADGIAVGADLGEDHVASHLEERECVVGAGGQVRMSDGLLTHGGLVQLLSRSIGDDDLKPAVTAEPEVTETTLTYEDEFLVMASDGLWDVVSNEDVVSIIRDTVKEPGMCSKRLVTKAAERGSKDNITAVVA</sequence>
<dbReference type="AlphaFoldDB" id="A0A835M5Z4"/>
<comment type="caution">
    <text evidence="3">The sequence shown here is derived from an EMBL/GenBank/DDBJ whole genome shotgun (WGS) entry which is preliminary data.</text>
</comment>
<dbReference type="CDD" id="cd00143">
    <property type="entry name" value="PP2Cc"/>
    <property type="match status" value="1"/>
</dbReference>
<dbReference type="InterPro" id="IPR018168">
    <property type="entry name" value="Ubi_Hdrlase_CS"/>
</dbReference>
<dbReference type="GO" id="GO:0016123">
    <property type="term" value="P:xanthophyll biosynthetic process"/>
    <property type="evidence" value="ECO:0007669"/>
    <property type="project" value="TreeGrafter"/>
</dbReference>
<dbReference type="Gene3D" id="3.50.50.60">
    <property type="entry name" value="FAD/NAD(P)-binding domain"/>
    <property type="match status" value="2"/>
</dbReference>
<dbReference type="Pfam" id="PF01494">
    <property type="entry name" value="FAD_binding_3"/>
    <property type="match status" value="1"/>
</dbReference>
<gene>
    <name evidence="3" type="ORF">IFM89_015315</name>
</gene>
<dbReference type="PANTHER" id="PTHR43876">
    <property type="entry name" value="UBIQUINONE BIOSYNTHESIS MONOOXYGENASE COQ6, MITOCHONDRIAL"/>
    <property type="match status" value="1"/>
</dbReference>
<protein>
    <recommendedName>
        <fullName evidence="2">PPM-type phosphatase domain-containing protein</fullName>
    </recommendedName>
</protein>
<dbReference type="SMART" id="SM00332">
    <property type="entry name" value="PP2Cc"/>
    <property type="match status" value="1"/>
</dbReference>
<dbReference type="PROSITE" id="PS51746">
    <property type="entry name" value="PPM_2"/>
    <property type="match status" value="1"/>
</dbReference>
<dbReference type="Gene3D" id="3.30.9.10">
    <property type="entry name" value="D-Amino Acid Oxidase, subunit A, domain 2"/>
    <property type="match status" value="1"/>
</dbReference>
<feature type="non-terminal residue" evidence="3">
    <location>
        <position position="1"/>
    </location>
</feature>
<dbReference type="SUPFAM" id="SSF81606">
    <property type="entry name" value="PP2C-like"/>
    <property type="match status" value="1"/>
</dbReference>
<reference evidence="3 4" key="1">
    <citation type="submission" date="2020-10" db="EMBL/GenBank/DDBJ databases">
        <title>The Coptis chinensis genome and diversification of protoberbering-type alkaloids.</title>
        <authorList>
            <person name="Wang B."/>
            <person name="Shu S."/>
            <person name="Song C."/>
            <person name="Liu Y."/>
        </authorList>
    </citation>
    <scope>NUCLEOTIDE SEQUENCE [LARGE SCALE GENOMIC DNA]</scope>
    <source>
        <strain evidence="3">HL-2020</strain>
        <tissue evidence="3">Leaf</tissue>
    </source>
</reference>
<evidence type="ECO:0000259" key="2">
    <source>
        <dbReference type="PROSITE" id="PS51746"/>
    </source>
</evidence>
<evidence type="ECO:0000313" key="4">
    <source>
        <dbReference type="Proteomes" id="UP000631114"/>
    </source>
</evidence>
<dbReference type="Proteomes" id="UP000631114">
    <property type="component" value="Unassembled WGS sequence"/>
</dbReference>
<dbReference type="Gene3D" id="3.60.40.10">
    <property type="entry name" value="PPM-type phosphatase domain"/>
    <property type="match status" value="1"/>
</dbReference>
<evidence type="ECO:0000313" key="3">
    <source>
        <dbReference type="EMBL" id="KAF9620918.1"/>
    </source>
</evidence>